<organism>
    <name type="scientific">Ixodes scapularis</name>
    <name type="common">Black-legged tick</name>
    <name type="synonym">Deer tick</name>
    <dbReference type="NCBI Taxonomy" id="6945"/>
    <lineage>
        <taxon>Eukaryota</taxon>
        <taxon>Metazoa</taxon>
        <taxon>Ecdysozoa</taxon>
        <taxon>Arthropoda</taxon>
        <taxon>Chelicerata</taxon>
        <taxon>Arachnida</taxon>
        <taxon>Acari</taxon>
        <taxon>Parasitiformes</taxon>
        <taxon>Ixodida</taxon>
        <taxon>Ixodoidea</taxon>
        <taxon>Ixodidae</taxon>
        <taxon>Ixodinae</taxon>
        <taxon>Ixodes</taxon>
    </lineage>
</organism>
<dbReference type="EMBL" id="ABJB010210109">
    <property type="status" value="NOT_ANNOTATED_CDS"/>
    <property type="molecule type" value="Genomic_DNA"/>
</dbReference>
<dbReference type="VEuPathDB" id="VectorBase:ISCW011224"/>
<proteinExistence type="predicted"/>
<dbReference type="EMBL" id="DS857491">
    <property type="protein sequence ID" value="EEC13855.1"/>
    <property type="molecule type" value="Genomic_DNA"/>
</dbReference>
<dbReference type="EMBL" id="ABJB010488841">
    <property type="status" value="NOT_ANNOTATED_CDS"/>
    <property type="molecule type" value="Genomic_DNA"/>
</dbReference>
<name>B7Q4T3_IXOSC</name>
<dbReference type="HOGENOM" id="CLU_2280466_0_0_1"/>
<reference evidence="1 3" key="1">
    <citation type="submission" date="2008-03" db="EMBL/GenBank/DDBJ databases">
        <title>Annotation of Ixodes scapularis.</title>
        <authorList>
            <consortium name="Ixodes scapularis Genome Project Consortium"/>
            <person name="Caler E."/>
            <person name="Hannick L.I."/>
            <person name="Bidwell S."/>
            <person name="Joardar V."/>
            <person name="Thiagarajan M."/>
            <person name="Amedeo P."/>
            <person name="Galinsky K.J."/>
            <person name="Schobel S."/>
            <person name="Inman J."/>
            <person name="Hostetler J."/>
            <person name="Miller J."/>
            <person name="Hammond M."/>
            <person name="Megy K."/>
            <person name="Lawson D."/>
            <person name="Kodira C."/>
            <person name="Sutton G."/>
            <person name="Meyer J."/>
            <person name="Hill C.A."/>
            <person name="Birren B."/>
            <person name="Nene V."/>
            <person name="Collins F."/>
            <person name="Alarcon-Chaidez F."/>
            <person name="Wikel S."/>
            <person name="Strausberg R."/>
        </authorList>
    </citation>
    <scope>NUCLEOTIDE SEQUENCE [LARGE SCALE GENOMIC DNA]</scope>
    <source>
        <strain evidence="3">Wikel</strain>
        <strain evidence="1">Wikel colony</strain>
    </source>
</reference>
<gene>
    <name evidence="1" type="ORF">IscW_ISCW011224</name>
</gene>
<evidence type="ECO:0000313" key="3">
    <source>
        <dbReference type="Proteomes" id="UP000001555"/>
    </source>
</evidence>
<keyword evidence="3" id="KW-1185">Reference proteome</keyword>
<dbReference type="PaxDb" id="6945-B7Q4T3"/>
<evidence type="ECO:0000313" key="2">
    <source>
        <dbReference type="EnsemblMetazoa" id="ISCW011224-PA"/>
    </source>
</evidence>
<dbReference type="AlphaFoldDB" id="B7Q4T3"/>
<dbReference type="EnsemblMetazoa" id="ISCW011224-RA">
    <property type="protein sequence ID" value="ISCW011224-PA"/>
    <property type="gene ID" value="ISCW011224"/>
</dbReference>
<dbReference type="EMBL" id="ABJB010381692">
    <property type="status" value="NOT_ANNOTATED_CDS"/>
    <property type="molecule type" value="Genomic_DNA"/>
</dbReference>
<dbReference type="Proteomes" id="UP000001555">
    <property type="component" value="Unassembled WGS sequence"/>
</dbReference>
<dbReference type="EMBL" id="ABJB010694342">
    <property type="status" value="NOT_ANNOTATED_CDS"/>
    <property type="molecule type" value="Genomic_DNA"/>
</dbReference>
<sequence>MSVRASPARPKPSIMNLHHSQLRSRSCGPALNTTWSANEKNEMKLNKHNTLHILDVIDVDSPNLCGLDVIEGGTEERVDYSYISLYDKSTALGAGHAEQLCY</sequence>
<evidence type="ECO:0000313" key="1">
    <source>
        <dbReference type="EMBL" id="EEC13855.1"/>
    </source>
</evidence>
<dbReference type="InParanoid" id="B7Q4T3"/>
<accession>B7Q4T3</accession>
<protein>
    <submittedName>
        <fullName evidence="1 2">Uncharacterized protein</fullName>
    </submittedName>
</protein>
<reference evidence="2" key="2">
    <citation type="submission" date="2020-05" db="UniProtKB">
        <authorList>
            <consortium name="EnsemblMetazoa"/>
        </authorList>
    </citation>
    <scope>IDENTIFICATION</scope>
    <source>
        <strain evidence="2">wikel</strain>
    </source>
</reference>